<dbReference type="InterPro" id="IPR036691">
    <property type="entry name" value="Endo/exonu/phosph_ase_sf"/>
</dbReference>
<dbReference type="Pfam" id="PF00078">
    <property type="entry name" value="RVT_1"/>
    <property type="match status" value="1"/>
</dbReference>
<dbReference type="PANTHER" id="PTHR47510:SF3">
    <property type="entry name" value="ENDO_EXONUCLEASE_PHOSPHATASE DOMAIN-CONTAINING PROTEIN"/>
    <property type="match status" value="1"/>
</dbReference>
<dbReference type="Proteomes" id="UP000069940">
    <property type="component" value="Unassembled WGS sequence"/>
</dbReference>
<dbReference type="SUPFAM" id="SSF56219">
    <property type="entry name" value="DNase I-like"/>
    <property type="match status" value="1"/>
</dbReference>
<feature type="transmembrane region" description="Helical" evidence="1">
    <location>
        <begin position="571"/>
        <end position="588"/>
    </location>
</feature>
<dbReference type="SUPFAM" id="SSF56672">
    <property type="entry name" value="DNA/RNA polymerases"/>
    <property type="match status" value="1"/>
</dbReference>
<dbReference type="RefSeq" id="XP_062698791.1">
    <property type="nucleotide sequence ID" value="XM_062842807.1"/>
</dbReference>
<feature type="domain" description="Reverse transcriptase" evidence="2">
    <location>
        <begin position="411"/>
        <end position="589"/>
    </location>
</feature>
<keyword evidence="4" id="KW-1185">Reference proteome</keyword>
<dbReference type="PANTHER" id="PTHR47510">
    <property type="entry name" value="REVERSE TRANSCRIPTASE DOMAIN-CONTAINING PROTEIN"/>
    <property type="match status" value="1"/>
</dbReference>
<evidence type="ECO:0000256" key="1">
    <source>
        <dbReference type="SAM" id="Phobius"/>
    </source>
</evidence>
<dbReference type="InterPro" id="IPR043502">
    <property type="entry name" value="DNA/RNA_pol_sf"/>
</dbReference>
<dbReference type="EnsemblMetazoa" id="AALFPA23_006118.R7900">
    <property type="protein sequence ID" value="AALFPA23_006118.P7900"/>
    <property type="gene ID" value="AALFPA23_006118"/>
</dbReference>
<evidence type="ECO:0000313" key="4">
    <source>
        <dbReference type="Proteomes" id="UP000069940"/>
    </source>
</evidence>
<accession>A0ABM1Y648</accession>
<evidence type="ECO:0000313" key="3">
    <source>
        <dbReference type="EnsemblMetazoa" id="AALFPA23_006118.P7900"/>
    </source>
</evidence>
<sequence length="589" mass="68253">MKSATKINKIHKRILSCSFSIILGTETSWDESVRNEEIFGSIYNVFRDDRDYRISEKKSGGGVLIAVSANLNAEIIPTTKYKEFEHVWVKVYIADETHIFVSVYFPPDNARTSTYEKFFNTAENIISGLPPEVKVHIYGDFNQRDIDFIADIDNESILLPIVGENETLQFICDKSASLGLNHINHVRNQQDCFLDLLMTNIDEDFCVAESLTPLWKNEVFHTALEFSIFVYANNRPDDCEFEEVFDYRSANYESLRKKLSDIDWQTLLRNEDNIDVAVDIFYEKMFEIIQTEVPLKKKRRHGNSKHPVWFNKEIKNLKNRDNAEKICKLFATFFQEVYTTFSEEDREREYFSFIPEYSRDIRVDQVKVHEVTDALNNLDASKGPGPDGIPPLFLKSLSMELTAPLFWLFNTSLKTGNFPSTWKKSFLIPIFKSGKKSDVRNYRGIAIISCIPKLFEAIINGNLFQQIKNRITHNQHGFFKGRSTSTNLVEFINYSLNAMDNGNYVEAIYTDFSKAFDRIDIPMLLFKLEKIGFEPGLLKWVESYLTNRQQIVKFKSAKSSPIHVTSGVPQGSHLGPLLFILFFFFFFFI</sequence>
<dbReference type="InterPro" id="IPR000477">
    <property type="entry name" value="RT_dom"/>
</dbReference>
<dbReference type="GeneID" id="134284204"/>
<evidence type="ECO:0000259" key="2">
    <source>
        <dbReference type="PROSITE" id="PS50878"/>
    </source>
</evidence>
<reference evidence="3" key="2">
    <citation type="submission" date="2025-05" db="UniProtKB">
        <authorList>
            <consortium name="EnsemblMetazoa"/>
        </authorList>
    </citation>
    <scope>IDENTIFICATION</scope>
    <source>
        <strain evidence="3">Foshan</strain>
    </source>
</reference>
<keyword evidence="1" id="KW-1133">Transmembrane helix</keyword>
<keyword evidence="1" id="KW-0812">Transmembrane</keyword>
<organism evidence="3 4">
    <name type="scientific">Aedes albopictus</name>
    <name type="common">Asian tiger mosquito</name>
    <name type="synonym">Stegomyia albopicta</name>
    <dbReference type="NCBI Taxonomy" id="7160"/>
    <lineage>
        <taxon>Eukaryota</taxon>
        <taxon>Metazoa</taxon>
        <taxon>Ecdysozoa</taxon>
        <taxon>Arthropoda</taxon>
        <taxon>Hexapoda</taxon>
        <taxon>Insecta</taxon>
        <taxon>Pterygota</taxon>
        <taxon>Neoptera</taxon>
        <taxon>Endopterygota</taxon>
        <taxon>Diptera</taxon>
        <taxon>Nematocera</taxon>
        <taxon>Culicoidea</taxon>
        <taxon>Culicidae</taxon>
        <taxon>Culicinae</taxon>
        <taxon>Aedini</taxon>
        <taxon>Aedes</taxon>
        <taxon>Stegomyia</taxon>
    </lineage>
</organism>
<keyword evidence="1" id="KW-0472">Membrane</keyword>
<name>A0ABM1Y648_AEDAL</name>
<dbReference type="Gene3D" id="3.60.10.10">
    <property type="entry name" value="Endonuclease/exonuclease/phosphatase"/>
    <property type="match status" value="1"/>
</dbReference>
<dbReference type="PROSITE" id="PS50878">
    <property type="entry name" value="RT_POL"/>
    <property type="match status" value="1"/>
</dbReference>
<proteinExistence type="predicted"/>
<protein>
    <recommendedName>
        <fullName evidence="2">Reverse transcriptase domain-containing protein</fullName>
    </recommendedName>
</protein>
<reference evidence="4" key="1">
    <citation type="journal article" date="2015" name="Proc. Natl. Acad. Sci. U.S.A.">
        <title>Genome sequence of the Asian Tiger mosquito, Aedes albopictus, reveals insights into its biology, genetics, and evolution.</title>
        <authorList>
            <person name="Chen X.G."/>
            <person name="Jiang X."/>
            <person name="Gu J."/>
            <person name="Xu M."/>
            <person name="Wu Y."/>
            <person name="Deng Y."/>
            <person name="Zhang C."/>
            <person name="Bonizzoni M."/>
            <person name="Dermauw W."/>
            <person name="Vontas J."/>
            <person name="Armbruster P."/>
            <person name="Huang X."/>
            <person name="Yang Y."/>
            <person name="Zhang H."/>
            <person name="He W."/>
            <person name="Peng H."/>
            <person name="Liu Y."/>
            <person name="Wu K."/>
            <person name="Chen J."/>
            <person name="Lirakis M."/>
            <person name="Topalis P."/>
            <person name="Van Leeuwen T."/>
            <person name="Hall A.B."/>
            <person name="Jiang X."/>
            <person name="Thorpe C."/>
            <person name="Mueller R.L."/>
            <person name="Sun C."/>
            <person name="Waterhouse R.M."/>
            <person name="Yan G."/>
            <person name="Tu Z.J."/>
            <person name="Fang X."/>
            <person name="James A.A."/>
        </authorList>
    </citation>
    <scope>NUCLEOTIDE SEQUENCE [LARGE SCALE GENOMIC DNA]</scope>
    <source>
        <strain evidence="4">Foshan</strain>
    </source>
</reference>